<dbReference type="EMBL" id="ASPP01042117">
    <property type="protein sequence ID" value="ETO00057.1"/>
    <property type="molecule type" value="Genomic_DNA"/>
</dbReference>
<feature type="non-terminal residue" evidence="1">
    <location>
        <position position="119"/>
    </location>
</feature>
<reference evidence="1 2" key="1">
    <citation type="journal article" date="2013" name="Curr. Biol.">
        <title>The Genome of the Foraminiferan Reticulomyxa filosa.</title>
        <authorList>
            <person name="Glockner G."/>
            <person name="Hulsmann N."/>
            <person name="Schleicher M."/>
            <person name="Noegel A.A."/>
            <person name="Eichinger L."/>
            <person name="Gallinger C."/>
            <person name="Pawlowski J."/>
            <person name="Sierra R."/>
            <person name="Euteneuer U."/>
            <person name="Pillet L."/>
            <person name="Moustafa A."/>
            <person name="Platzer M."/>
            <person name="Groth M."/>
            <person name="Szafranski K."/>
            <person name="Schliwa M."/>
        </authorList>
    </citation>
    <scope>NUCLEOTIDE SEQUENCE [LARGE SCALE GENOMIC DNA]</scope>
</reference>
<dbReference type="Proteomes" id="UP000023152">
    <property type="component" value="Unassembled WGS sequence"/>
</dbReference>
<accession>X6LFY8</accession>
<gene>
    <name evidence="1" type="ORF">RFI_37402</name>
</gene>
<organism evidence="1 2">
    <name type="scientific">Reticulomyxa filosa</name>
    <dbReference type="NCBI Taxonomy" id="46433"/>
    <lineage>
        <taxon>Eukaryota</taxon>
        <taxon>Sar</taxon>
        <taxon>Rhizaria</taxon>
        <taxon>Retaria</taxon>
        <taxon>Foraminifera</taxon>
        <taxon>Monothalamids</taxon>
        <taxon>Reticulomyxidae</taxon>
        <taxon>Reticulomyxa</taxon>
    </lineage>
</organism>
<evidence type="ECO:0000313" key="1">
    <source>
        <dbReference type="EMBL" id="ETO00057.1"/>
    </source>
</evidence>
<sequence>MARKRWLQEPALEKQTAVVDDDTETKQIAKVDEIKNDEIDILKFDHSNIFVLEACYDLESLAANPNREIGKAQRIRQLLNNKRPMSERETAAKRLTLQPSFTYPDIVEFLSEHKHKELG</sequence>
<dbReference type="AlphaFoldDB" id="X6LFY8"/>
<evidence type="ECO:0000313" key="2">
    <source>
        <dbReference type="Proteomes" id="UP000023152"/>
    </source>
</evidence>
<keyword evidence="2" id="KW-1185">Reference proteome</keyword>
<comment type="caution">
    <text evidence="1">The sequence shown here is derived from an EMBL/GenBank/DDBJ whole genome shotgun (WGS) entry which is preliminary data.</text>
</comment>
<protein>
    <submittedName>
        <fullName evidence="1">Uncharacterized protein</fullName>
    </submittedName>
</protein>
<proteinExistence type="predicted"/>
<name>X6LFY8_RETFI</name>